<dbReference type="Pfam" id="PF08241">
    <property type="entry name" value="Methyltransf_11"/>
    <property type="match status" value="1"/>
</dbReference>
<protein>
    <submittedName>
        <fullName evidence="2">Unannotated protein</fullName>
    </submittedName>
</protein>
<evidence type="ECO:0000313" key="2">
    <source>
        <dbReference type="EMBL" id="CAB4604882.1"/>
    </source>
</evidence>
<proteinExistence type="predicted"/>
<sequence length="222" mass="24267">MPLPLDVVTYGPDIPDESTFRLLGTGEGRRILVLGLGRGHVAVTLALQGARVICVDTHIENIEAARVLADANEVKLELHHGDLAELAFVRADTIDVALSVYELSRIDDLDRVLRQVNRVLHTGSHFVCSFPHPAYVALDESVPGSVRFNRAYTDRSPRSAGDATVYPRSIADLFSSFGRANFRVDALLEPIGEKSAQPSPFWAEAMRAVPPTLVMRGKKEGV</sequence>
<gene>
    <name evidence="2" type="ORF">UFOPK1835_00694</name>
</gene>
<dbReference type="InterPro" id="IPR029063">
    <property type="entry name" value="SAM-dependent_MTases_sf"/>
</dbReference>
<dbReference type="AlphaFoldDB" id="A0A6J6GU34"/>
<dbReference type="InterPro" id="IPR013216">
    <property type="entry name" value="Methyltransf_11"/>
</dbReference>
<accession>A0A6J6GU34</accession>
<dbReference type="EMBL" id="CAEZUP010000021">
    <property type="protein sequence ID" value="CAB4604882.1"/>
    <property type="molecule type" value="Genomic_DNA"/>
</dbReference>
<name>A0A6J6GU34_9ZZZZ</name>
<organism evidence="2">
    <name type="scientific">freshwater metagenome</name>
    <dbReference type="NCBI Taxonomy" id="449393"/>
    <lineage>
        <taxon>unclassified sequences</taxon>
        <taxon>metagenomes</taxon>
        <taxon>ecological metagenomes</taxon>
    </lineage>
</organism>
<feature type="domain" description="Methyltransferase type 11" evidence="1">
    <location>
        <begin position="33"/>
        <end position="128"/>
    </location>
</feature>
<evidence type="ECO:0000259" key="1">
    <source>
        <dbReference type="Pfam" id="PF08241"/>
    </source>
</evidence>
<reference evidence="2" key="1">
    <citation type="submission" date="2020-05" db="EMBL/GenBank/DDBJ databases">
        <authorList>
            <person name="Chiriac C."/>
            <person name="Salcher M."/>
            <person name="Ghai R."/>
            <person name="Kavagutti S V."/>
        </authorList>
    </citation>
    <scope>NUCLEOTIDE SEQUENCE</scope>
</reference>
<dbReference type="GO" id="GO:0008757">
    <property type="term" value="F:S-adenosylmethionine-dependent methyltransferase activity"/>
    <property type="evidence" value="ECO:0007669"/>
    <property type="project" value="InterPro"/>
</dbReference>
<dbReference type="SUPFAM" id="SSF53335">
    <property type="entry name" value="S-adenosyl-L-methionine-dependent methyltransferases"/>
    <property type="match status" value="1"/>
</dbReference>
<dbReference type="Gene3D" id="3.40.50.150">
    <property type="entry name" value="Vaccinia Virus protein VP39"/>
    <property type="match status" value="1"/>
</dbReference>
<dbReference type="CDD" id="cd02440">
    <property type="entry name" value="AdoMet_MTases"/>
    <property type="match status" value="1"/>
</dbReference>